<feature type="compositionally biased region" description="Polar residues" evidence="12">
    <location>
        <begin position="72"/>
        <end position="96"/>
    </location>
</feature>
<feature type="compositionally biased region" description="Basic and acidic residues" evidence="12">
    <location>
        <begin position="201"/>
        <end position="213"/>
    </location>
</feature>
<feature type="compositionally biased region" description="Basic and acidic residues" evidence="12">
    <location>
        <begin position="114"/>
        <end position="133"/>
    </location>
</feature>
<feature type="compositionally biased region" description="Basic and acidic residues" evidence="12">
    <location>
        <begin position="59"/>
        <end position="71"/>
    </location>
</feature>
<dbReference type="GO" id="GO:0005524">
    <property type="term" value="F:ATP binding"/>
    <property type="evidence" value="ECO:0007669"/>
    <property type="project" value="UniProtKB-UniRule"/>
</dbReference>
<name>A0A9W9JKY6_9EURO</name>
<keyword evidence="3" id="KW-0597">Phosphoprotein</keyword>
<protein>
    <recommendedName>
        <fullName evidence="2">1-phosphatidylinositol-4-phosphate 5-kinase</fullName>
        <ecNumber evidence="2">2.7.1.68</ecNumber>
    </recommendedName>
    <alternativeName>
        <fullName evidence="10">1-phosphatidylinositol 4-phosphate kinase</fullName>
    </alternativeName>
    <alternativeName>
        <fullName evidence="8">Diphosphoinositide kinase</fullName>
    </alternativeName>
    <alternativeName>
        <fullName evidence="9">PIP5K</fullName>
    </alternativeName>
</protein>
<dbReference type="GO" id="GO:0005886">
    <property type="term" value="C:plasma membrane"/>
    <property type="evidence" value="ECO:0007669"/>
    <property type="project" value="TreeGrafter"/>
</dbReference>
<gene>
    <name evidence="14" type="ORF">N7498_007449</name>
</gene>
<keyword evidence="7 11" id="KW-0067">ATP-binding</keyword>
<dbReference type="CDD" id="cd17303">
    <property type="entry name" value="PIPKc_PIP5K_yeast_like"/>
    <property type="match status" value="1"/>
</dbReference>
<evidence type="ECO:0000256" key="3">
    <source>
        <dbReference type="ARBA" id="ARBA00022553"/>
    </source>
</evidence>
<dbReference type="FunFam" id="3.30.800.10:FF:000009">
    <property type="entry name" value="Phosphatidylinositol 4-phosphate 5-kinase its3"/>
    <property type="match status" value="1"/>
</dbReference>
<evidence type="ECO:0000259" key="13">
    <source>
        <dbReference type="PROSITE" id="PS51455"/>
    </source>
</evidence>
<keyword evidence="6 11" id="KW-0418">Kinase</keyword>
<keyword evidence="15" id="KW-1185">Reference proteome</keyword>
<dbReference type="PANTHER" id="PTHR23086">
    <property type="entry name" value="PHOSPHATIDYLINOSITOL-4-PHOSPHATE 5-KINASE"/>
    <property type="match status" value="1"/>
</dbReference>
<dbReference type="GO" id="GO:0016308">
    <property type="term" value="F:1-phosphatidylinositol-4-phosphate 5-kinase activity"/>
    <property type="evidence" value="ECO:0007669"/>
    <property type="project" value="UniProtKB-EC"/>
</dbReference>
<dbReference type="Proteomes" id="UP001150904">
    <property type="component" value="Unassembled WGS sequence"/>
</dbReference>
<dbReference type="SMART" id="SM00330">
    <property type="entry name" value="PIPKc"/>
    <property type="match status" value="1"/>
</dbReference>
<dbReference type="SUPFAM" id="SSF56104">
    <property type="entry name" value="SAICAR synthase-like"/>
    <property type="match status" value="1"/>
</dbReference>
<evidence type="ECO:0000256" key="5">
    <source>
        <dbReference type="ARBA" id="ARBA00022741"/>
    </source>
</evidence>
<evidence type="ECO:0000256" key="12">
    <source>
        <dbReference type="SAM" id="MobiDB-lite"/>
    </source>
</evidence>
<feature type="compositionally biased region" description="Polar residues" evidence="12">
    <location>
        <begin position="1"/>
        <end position="10"/>
    </location>
</feature>
<reference evidence="14" key="2">
    <citation type="journal article" date="2023" name="IMA Fungus">
        <title>Comparative genomic study of the Penicillium genus elucidates a diverse pangenome and 15 lateral gene transfer events.</title>
        <authorList>
            <person name="Petersen C."/>
            <person name="Sorensen T."/>
            <person name="Nielsen M.R."/>
            <person name="Sondergaard T.E."/>
            <person name="Sorensen J.L."/>
            <person name="Fitzpatrick D.A."/>
            <person name="Frisvad J.C."/>
            <person name="Nielsen K.L."/>
        </authorList>
    </citation>
    <scope>NUCLEOTIDE SEQUENCE</scope>
    <source>
        <strain evidence="14">IBT 15544</strain>
    </source>
</reference>
<evidence type="ECO:0000313" key="14">
    <source>
        <dbReference type="EMBL" id="KAJ5198332.1"/>
    </source>
</evidence>
<evidence type="ECO:0000256" key="8">
    <source>
        <dbReference type="ARBA" id="ARBA00078403"/>
    </source>
</evidence>
<accession>A0A9W9JKY6</accession>
<comment type="catalytic activity">
    <reaction evidence="1">
        <text>a 1,2-diacyl-sn-glycero-3-phospho-(1D-myo-inositol 4-phosphate) + ATP = a 1,2-diacyl-sn-glycero-3-phospho-(1D-myo-inositol-4,5-bisphosphate) + ADP + H(+)</text>
        <dbReference type="Rhea" id="RHEA:14425"/>
        <dbReference type="ChEBI" id="CHEBI:15378"/>
        <dbReference type="ChEBI" id="CHEBI:30616"/>
        <dbReference type="ChEBI" id="CHEBI:58178"/>
        <dbReference type="ChEBI" id="CHEBI:58456"/>
        <dbReference type="ChEBI" id="CHEBI:456216"/>
        <dbReference type="EC" id="2.7.1.68"/>
    </reaction>
</comment>
<proteinExistence type="predicted"/>
<dbReference type="Gene3D" id="3.30.810.10">
    <property type="entry name" value="2-Layer Sandwich"/>
    <property type="match status" value="1"/>
</dbReference>
<dbReference type="Gene3D" id="3.30.800.10">
    <property type="entry name" value="Phosphatidylinositol Phosphate Kinase II Beta"/>
    <property type="match status" value="1"/>
</dbReference>
<feature type="compositionally biased region" description="Polar residues" evidence="12">
    <location>
        <begin position="189"/>
        <end position="200"/>
    </location>
</feature>
<feature type="compositionally biased region" description="Basic and acidic residues" evidence="12">
    <location>
        <begin position="865"/>
        <end position="879"/>
    </location>
</feature>
<organism evidence="14 15">
    <name type="scientific">Penicillium cinerascens</name>
    <dbReference type="NCBI Taxonomy" id="70096"/>
    <lineage>
        <taxon>Eukaryota</taxon>
        <taxon>Fungi</taxon>
        <taxon>Dikarya</taxon>
        <taxon>Ascomycota</taxon>
        <taxon>Pezizomycotina</taxon>
        <taxon>Eurotiomycetes</taxon>
        <taxon>Eurotiomycetidae</taxon>
        <taxon>Eurotiales</taxon>
        <taxon>Aspergillaceae</taxon>
        <taxon>Penicillium</taxon>
    </lineage>
</organism>
<evidence type="ECO:0000313" key="15">
    <source>
        <dbReference type="Proteomes" id="UP001150904"/>
    </source>
</evidence>
<evidence type="ECO:0000256" key="10">
    <source>
        <dbReference type="ARBA" id="ARBA00082306"/>
    </source>
</evidence>
<feature type="compositionally biased region" description="Polar residues" evidence="12">
    <location>
        <begin position="36"/>
        <end position="47"/>
    </location>
</feature>
<evidence type="ECO:0000256" key="4">
    <source>
        <dbReference type="ARBA" id="ARBA00022679"/>
    </source>
</evidence>
<dbReference type="GO" id="GO:0046854">
    <property type="term" value="P:phosphatidylinositol phosphate biosynthetic process"/>
    <property type="evidence" value="ECO:0007669"/>
    <property type="project" value="UniProtKB-ARBA"/>
</dbReference>
<feature type="compositionally biased region" description="Basic and acidic residues" evidence="12">
    <location>
        <begin position="753"/>
        <end position="773"/>
    </location>
</feature>
<evidence type="ECO:0000256" key="11">
    <source>
        <dbReference type="PROSITE-ProRule" id="PRU00781"/>
    </source>
</evidence>
<feature type="region of interest" description="Disordered" evidence="12">
    <location>
        <begin position="1"/>
        <end position="303"/>
    </location>
</feature>
<evidence type="ECO:0000256" key="6">
    <source>
        <dbReference type="ARBA" id="ARBA00022777"/>
    </source>
</evidence>
<dbReference type="EMBL" id="JAPQKR010000014">
    <property type="protein sequence ID" value="KAJ5198332.1"/>
    <property type="molecule type" value="Genomic_DNA"/>
</dbReference>
<dbReference type="InterPro" id="IPR027483">
    <property type="entry name" value="PInositol-4-P-4/5-kinase_C_sf"/>
</dbReference>
<sequence length="879" mass="98498">MPSFSNDSYPTTTATATATHPRSFETPHHKSHDKNSVGNTFLWTNWPNGNGNSNSNGDANHDADHDAHQSDRLLTNLKNGSAYSLNGPRSSVSSYSRDLPHSKDGSMHSLGNESAKDTRDGGRPTAMLDRKSSDAGPGAGSATASVSSQQVNGTTTFSQRSVQGKPMANGDGHRPSADELSVPDRAASPSISLLQIPQQDDSGRHSPDPDRLAPKPGQHRYSSPPAPTTDVISMPDSQPSSVRHRHSLQVPRTPSIRRNSRDTSDDIAYSSGRLSPTPGVPRRTSFGLVRRGTRASAHDVSLDESLADDDAARWAEAIKQKRASRRRREEDDDERVIVGTKVDQNHVNYVTAYNMLTGIRFTVSRINAKMDRELTPADFEAKHKFSFDITGNELIPSAKYDFKFKDYAPWVFRHLRAKFRLDPADYLMSLTSKYILSELGSPGKSGSFFYFSRDYKYIIKTIHHSEHKLLRKILPEYYRHVEKNPNTLISQFYGLHRVKMAYGRKIHFVVMNNLFPPHRDIHQTFDLKGSTIGRDLQESDLERNPRATMKDLNWVRRDRHLLCGPIKRDCFIEQLKRDVALLKRLKIMDYSLLVGIHDTERGNEEKLRDKTLQVFQPGSDRETEASPNMLMRTPSKLENERKARELRMLIKRERPVPLDKATAKMPDEILDERKYHVFYADDGGFRATHENGQPGEEIYYLGIIDCLTHYGTVKKIEHFFKGLSNDRTQISPIPPEGYGDRFINFVKGITMSKEEAEQRRESKASVRPSGDKRRSSRSSSVERTMQAAEKEASKDVSITHPRTLATVWDPADASGPGPTSTLPIVDEAGEASSVGGHSSHSPQPPTDKDLPPVPTDARPQPPSKDTGKGKEVDRGEARQ</sequence>
<dbReference type="OrthoDB" id="20783at2759"/>
<keyword evidence="4 11" id="KW-0808">Transferase</keyword>
<dbReference type="InterPro" id="IPR023610">
    <property type="entry name" value="PInositol-4/5-P-5/4-kinase"/>
</dbReference>
<keyword evidence="5 11" id="KW-0547">Nucleotide-binding</keyword>
<comment type="caution">
    <text evidence="14">The sequence shown here is derived from an EMBL/GenBank/DDBJ whole genome shotgun (WGS) entry which is preliminary data.</text>
</comment>
<reference evidence="14" key="1">
    <citation type="submission" date="2022-12" db="EMBL/GenBank/DDBJ databases">
        <authorList>
            <person name="Petersen C."/>
        </authorList>
    </citation>
    <scope>NUCLEOTIDE SEQUENCE</scope>
    <source>
        <strain evidence="14">IBT 15544</strain>
    </source>
</reference>
<feature type="compositionally biased region" description="Low complexity" evidence="12">
    <location>
        <begin position="48"/>
        <end position="58"/>
    </location>
</feature>
<dbReference type="PANTHER" id="PTHR23086:SF8">
    <property type="entry name" value="PHOSPHATIDYLINOSITOL 5-PHOSPHATE 4-KINASE, ISOFORM A"/>
    <property type="match status" value="1"/>
</dbReference>
<dbReference type="RefSeq" id="XP_058306760.1">
    <property type="nucleotide sequence ID" value="XM_058454511.1"/>
</dbReference>
<dbReference type="InterPro" id="IPR027484">
    <property type="entry name" value="PInositol-4-P-5-kinase_N"/>
</dbReference>
<dbReference type="PROSITE" id="PS51455">
    <property type="entry name" value="PIPK"/>
    <property type="match status" value="1"/>
</dbReference>
<evidence type="ECO:0000256" key="1">
    <source>
        <dbReference type="ARBA" id="ARBA00000444"/>
    </source>
</evidence>
<feature type="domain" description="PIPK" evidence="13">
    <location>
        <begin position="345"/>
        <end position="750"/>
    </location>
</feature>
<dbReference type="Pfam" id="PF01504">
    <property type="entry name" value="PIP5K"/>
    <property type="match status" value="1"/>
</dbReference>
<evidence type="ECO:0000256" key="7">
    <source>
        <dbReference type="ARBA" id="ARBA00022840"/>
    </source>
</evidence>
<feature type="compositionally biased region" description="Polar residues" evidence="12">
    <location>
        <begin position="142"/>
        <end position="162"/>
    </location>
</feature>
<dbReference type="AlphaFoldDB" id="A0A9W9JKY6"/>
<dbReference type="InterPro" id="IPR002498">
    <property type="entry name" value="PInositol-4-P-4/5-kinase_core"/>
</dbReference>
<feature type="compositionally biased region" description="Pro residues" evidence="12">
    <location>
        <begin position="851"/>
        <end position="862"/>
    </location>
</feature>
<dbReference type="GeneID" id="83181812"/>
<evidence type="ECO:0000256" key="2">
    <source>
        <dbReference type="ARBA" id="ARBA00012172"/>
    </source>
</evidence>
<feature type="region of interest" description="Disordered" evidence="12">
    <location>
        <begin position="753"/>
        <end position="879"/>
    </location>
</feature>
<evidence type="ECO:0000256" key="9">
    <source>
        <dbReference type="ARBA" id="ARBA00080374"/>
    </source>
</evidence>
<dbReference type="EC" id="2.7.1.68" evidence="2"/>